<dbReference type="GO" id="GO:0020037">
    <property type="term" value="F:heme binding"/>
    <property type="evidence" value="ECO:0007669"/>
    <property type="project" value="InterPro"/>
</dbReference>
<dbReference type="Gene3D" id="1.10.490.10">
    <property type="entry name" value="Globins"/>
    <property type="match status" value="1"/>
</dbReference>
<protein>
    <submittedName>
        <fullName evidence="2">Globin family profile domain-containing protein</fullName>
    </submittedName>
</protein>
<organism evidence="1 2">
    <name type="scientific">Plectus sambesii</name>
    <dbReference type="NCBI Taxonomy" id="2011161"/>
    <lineage>
        <taxon>Eukaryota</taxon>
        <taxon>Metazoa</taxon>
        <taxon>Ecdysozoa</taxon>
        <taxon>Nematoda</taxon>
        <taxon>Chromadorea</taxon>
        <taxon>Plectida</taxon>
        <taxon>Plectina</taxon>
        <taxon>Plectoidea</taxon>
        <taxon>Plectidae</taxon>
        <taxon>Plectus</taxon>
    </lineage>
</organism>
<dbReference type="AlphaFoldDB" id="A0A914UHL4"/>
<reference evidence="2" key="1">
    <citation type="submission" date="2022-11" db="UniProtKB">
        <authorList>
            <consortium name="WormBaseParasite"/>
        </authorList>
    </citation>
    <scope>IDENTIFICATION</scope>
</reference>
<dbReference type="Proteomes" id="UP000887566">
    <property type="component" value="Unplaced"/>
</dbReference>
<evidence type="ECO:0000313" key="1">
    <source>
        <dbReference type="Proteomes" id="UP000887566"/>
    </source>
</evidence>
<proteinExistence type="predicted"/>
<keyword evidence="1" id="KW-1185">Reference proteome</keyword>
<sequence length="195" mass="22383">MGNKQRRPLSTSADTVSKLANAHKYLTIKEKKAIKKTWIRLGVLQEKFIRDIWLLCAERSPRIRAILQLDEEPNGGADRFDLLVSLVQEFFDRLILYWKLDDEKILEESYILGVEHGHLHESWFQSIFWDIFLASMADTVAGVQMANISSAKLAFAKYSWRKFAQIVIGQMLEAFTEFRSGVMTKTVPSTAVSLI</sequence>
<accession>A0A914UHL4</accession>
<evidence type="ECO:0000313" key="2">
    <source>
        <dbReference type="WBParaSite" id="PSAMB.scaffold10238size4235.g33149.t1"/>
    </source>
</evidence>
<dbReference type="GO" id="GO:0019825">
    <property type="term" value="F:oxygen binding"/>
    <property type="evidence" value="ECO:0007669"/>
    <property type="project" value="InterPro"/>
</dbReference>
<dbReference type="WBParaSite" id="PSAMB.scaffold10238size4235.g33149.t1">
    <property type="protein sequence ID" value="PSAMB.scaffold10238size4235.g33149.t1"/>
    <property type="gene ID" value="PSAMB.scaffold10238size4235.g33149"/>
</dbReference>
<dbReference type="InterPro" id="IPR012292">
    <property type="entry name" value="Globin/Proto"/>
</dbReference>
<name>A0A914UHL4_9BILA</name>